<evidence type="ECO:0000313" key="1">
    <source>
        <dbReference type="EMBL" id="GAF72805.1"/>
    </source>
</evidence>
<accession>X0T9P7</accession>
<name>X0T9P7_9ZZZZ</name>
<comment type="caution">
    <text evidence="1">The sequence shown here is derived from an EMBL/GenBank/DDBJ whole genome shotgun (WGS) entry which is preliminary data.</text>
</comment>
<gene>
    <name evidence="1" type="ORF">S01H1_10582</name>
</gene>
<sequence length="61" mass="6341">MALKELLISKEVSASTEDCVSATPANGKKVIIGGFHGEAAYSANSAVKVVWDYGEAGENII</sequence>
<feature type="non-terminal residue" evidence="1">
    <location>
        <position position="61"/>
    </location>
</feature>
<reference evidence="1" key="1">
    <citation type="journal article" date="2014" name="Front. Microbiol.">
        <title>High frequency of phylogenetically diverse reductive dehalogenase-homologous genes in deep subseafloor sedimentary metagenomes.</title>
        <authorList>
            <person name="Kawai M."/>
            <person name="Futagami T."/>
            <person name="Toyoda A."/>
            <person name="Takaki Y."/>
            <person name="Nishi S."/>
            <person name="Hori S."/>
            <person name="Arai W."/>
            <person name="Tsubouchi T."/>
            <person name="Morono Y."/>
            <person name="Uchiyama I."/>
            <person name="Ito T."/>
            <person name="Fujiyama A."/>
            <person name="Inagaki F."/>
            <person name="Takami H."/>
        </authorList>
    </citation>
    <scope>NUCLEOTIDE SEQUENCE</scope>
    <source>
        <strain evidence="1">Expedition CK06-06</strain>
    </source>
</reference>
<proteinExistence type="predicted"/>
<dbReference type="AlphaFoldDB" id="X0T9P7"/>
<protein>
    <submittedName>
        <fullName evidence="1">Uncharacterized protein</fullName>
    </submittedName>
</protein>
<organism evidence="1">
    <name type="scientific">marine sediment metagenome</name>
    <dbReference type="NCBI Taxonomy" id="412755"/>
    <lineage>
        <taxon>unclassified sequences</taxon>
        <taxon>metagenomes</taxon>
        <taxon>ecological metagenomes</taxon>
    </lineage>
</organism>
<dbReference type="EMBL" id="BARS01005400">
    <property type="protein sequence ID" value="GAF72805.1"/>
    <property type="molecule type" value="Genomic_DNA"/>
</dbReference>